<sequence>MLVSDTWVSSPAWAVTVTGCSTDTPVAASAGVIVITACVAGGLGMLEVVGVPAAEAGGGVELAAGRAAPSVGSVERGAVDTVTVTCEEDDEEVRPPVVQAVAVSAAVSSSDANSTRGRRETRIEVTLRSRTHRKDRSGGSQPLMGAGPAACLVARPAAGPPGSTAGSGQRVCSSCCMVAISWVWLYLIDSASCRASGLLPCSSSV</sequence>
<dbReference type="EMBL" id="BMNA01000024">
    <property type="protein sequence ID" value="GGM19329.1"/>
    <property type="molecule type" value="Genomic_DNA"/>
</dbReference>
<dbReference type="Proteomes" id="UP000655208">
    <property type="component" value="Unassembled WGS sequence"/>
</dbReference>
<evidence type="ECO:0000313" key="2">
    <source>
        <dbReference type="Proteomes" id="UP000655208"/>
    </source>
</evidence>
<evidence type="ECO:0000313" key="1">
    <source>
        <dbReference type="EMBL" id="GGM19329.1"/>
    </source>
</evidence>
<reference evidence="1" key="2">
    <citation type="submission" date="2020-09" db="EMBL/GenBank/DDBJ databases">
        <authorList>
            <person name="Sun Q."/>
            <person name="Zhou Y."/>
        </authorList>
    </citation>
    <scope>NUCLEOTIDE SEQUENCE</scope>
    <source>
        <strain evidence="1">CGMCC 4.7308</strain>
    </source>
</reference>
<proteinExistence type="predicted"/>
<organism evidence="1 2">
    <name type="scientific">Nakamurella endophytica</name>
    <dbReference type="NCBI Taxonomy" id="1748367"/>
    <lineage>
        <taxon>Bacteria</taxon>
        <taxon>Bacillati</taxon>
        <taxon>Actinomycetota</taxon>
        <taxon>Actinomycetes</taxon>
        <taxon>Nakamurellales</taxon>
        <taxon>Nakamurellaceae</taxon>
        <taxon>Nakamurella</taxon>
    </lineage>
</organism>
<keyword evidence="2" id="KW-1185">Reference proteome</keyword>
<name>A0A917TE00_9ACTN</name>
<accession>A0A917TE00</accession>
<reference evidence="1" key="1">
    <citation type="journal article" date="2014" name="Int. J. Syst. Evol. Microbiol.">
        <title>Complete genome sequence of Corynebacterium casei LMG S-19264T (=DSM 44701T), isolated from a smear-ripened cheese.</title>
        <authorList>
            <consortium name="US DOE Joint Genome Institute (JGI-PGF)"/>
            <person name="Walter F."/>
            <person name="Albersmeier A."/>
            <person name="Kalinowski J."/>
            <person name="Ruckert C."/>
        </authorList>
    </citation>
    <scope>NUCLEOTIDE SEQUENCE</scope>
    <source>
        <strain evidence="1">CGMCC 4.7308</strain>
    </source>
</reference>
<protein>
    <submittedName>
        <fullName evidence="1">Uncharacterized protein</fullName>
    </submittedName>
</protein>
<gene>
    <name evidence="1" type="ORF">GCM10011594_44220</name>
</gene>
<dbReference type="AlphaFoldDB" id="A0A917TE00"/>
<comment type="caution">
    <text evidence="1">The sequence shown here is derived from an EMBL/GenBank/DDBJ whole genome shotgun (WGS) entry which is preliminary data.</text>
</comment>